<keyword evidence="5" id="KW-0560">Oxidoreductase</keyword>
<keyword evidence="3" id="KW-0479">Metal-binding</keyword>
<evidence type="ECO:0000259" key="7">
    <source>
        <dbReference type="Pfam" id="PF02668"/>
    </source>
</evidence>
<dbReference type="Proteomes" id="UP000295578">
    <property type="component" value="Unassembled WGS sequence"/>
</dbReference>
<dbReference type="PANTHER" id="PTHR43779:SF2">
    <property type="entry name" value="ALPHA-KETOGLUTARATE-DEPENDENT XANTHINE DIOXYGENASE XAN1"/>
    <property type="match status" value="1"/>
</dbReference>
<dbReference type="Gene3D" id="3.60.130.10">
    <property type="entry name" value="Clavaminate synthase-like"/>
    <property type="match status" value="1"/>
</dbReference>
<dbReference type="GO" id="GO:0046872">
    <property type="term" value="F:metal ion binding"/>
    <property type="evidence" value="ECO:0007669"/>
    <property type="project" value="UniProtKB-KW"/>
</dbReference>
<sequence length="281" mass="30746">MTATISCDPLGAAVGAEVGGVGPERLARDGAVAEAVAAALEQYGVLVFRGLHLRPEDQVAFARRLGEIDYEQGHHPVRGIYRVTLDKAKNASADYLKGTFEWHMDGCTPLHGEPPQKATVLSARQVAAGGGETEFAGTYAAYEGLGDEERERFGSLRVVHTLEASQRRVHPDPTPEQVERWRNRPASTHPLVWTRRTGRRSLVVGVHADHVVGMDADAGRALLADLLDRTTAPGRVYRHQWSVGDTVIWDNTGVVHRASPYPPDSPRELLRTTVFGDEPIR</sequence>
<dbReference type="EMBL" id="SMKY01000032">
    <property type="protein sequence ID" value="TDD86023.1"/>
    <property type="molecule type" value="Genomic_DNA"/>
</dbReference>
<comment type="similarity">
    <text evidence="2">Belongs to the TfdA dioxygenase family.</text>
</comment>
<comment type="caution">
    <text evidence="8">The sequence shown here is derived from an EMBL/GenBank/DDBJ whole genome shotgun (WGS) entry which is preliminary data.</text>
</comment>
<evidence type="ECO:0000256" key="5">
    <source>
        <dbReference type="ARBA" id="ARBA00023002"/>
    </source>
</evidence>
<keyword evidence="4 8" id="KW-0223">Dioxygenase</keyword>
<keyword evidence="9" id="KW-1185">Reference proteome</keyword>
<dbReference type="Pfam" id="PF02668">
    <property type="entry name" value="TauD"/>
    <property type="match status" value="1"/>
</dbReference>
<protein>
    <submittedName>
        <fullName evidence="8">TauD/TfdA family dioxygenase</fullName>
    </submittedName>
</protein>
<reference evidence="8 9" key="1">
    <citation type="submission" date="2019-03" db="EMBL/GenBank/DDBJ databases">
        <title>Draft genome sequences of novel Actinobacteria.</title>
        <authorList>
            <person name="Sahin N."/>
            <person name="Ay H."/>
            <person name="Saygin H."/>
        </authorList>
    </citation>
    <scope>NUCLEOTIDE SEQUENCE [LARGE SCALE GENOMIC DNA]</scope>
    <source>
        <strain evidence="8 9">DSM 45941</strain>
    </source>
</reference>
<dbReference type="InterPro" id="IPR051178">
    <property type="entry name" value="TfdA_dioxygenase"/>
</dbReference>
<evidence type="ECO:0000313" key="9">
    <source>
        <dbReference type="Proteomes" id="UP000295578"/>
    </source>
</evidence>
<dbReference type="SUPFAM" id="SSF51197">
    <property type="entry name" value="Clavaminate synthase-like"/>
    <property type="match status" value="1"/>
</dbReference>
<dbReference type="OrthoDB" id="581608at2"/>
<evidence type="ECO:0000256" key="3">
    <source>
        <dbReference type="ARBA" id="ARBA00022723"/>
    </source>
</evidence>
<dbReference type="RefSeq" id="WP_132196251.1">
    <property type="nucleotide sequence ID" value="NZ_SMKY01000032.1"/>
</dbReference>
<comment type="cofactor">
    <cofactor evidence="1">
        <name>Fe(2+)</name>
        <dbReference type="ChEBI" id="CHEBI:29033"/>
    </cofactor>
</comment>
<dbReference type="InterPro" id="IPR042098">
    <property type="entry name" value="TauD-like_sf"/>
</dbReference>
<dbReference type="InterPro" id="IPR003819">
    <property type="entry name" value="TauD/TfdA-like"/>
</dbReference>
<name>A0A4R5BKY2_9ACTN</name>
<keyword evidence="6" id="KW-0408">Iron</keyword>
<dbReference type="AlphaFoldDB" id="A0A4R5BKY2"/>
<evidence type="ECO:0000256" key="6">
    <source>
        <dbReference type="ARBA" id="ARBA00023004"/>
    </source>
</evidence>
<evidence type="ECO:0000256" key="1">
    <source>
        <dbReference type="ARBA" id="ARBA00001954"/>
    </source>
</evidence>
<evidence type="ECO:0000256" key="4">
    <source>
        <dbReference type="ARBA" id="ARBA00022964"/>
    </source>
</evidence>
<proteinExistence type="inferred from homology"/>
<dbReference type="GO" id="GO:0051213">
    <property type="term" value="F:dioxygenase activity"/>
    <property type="evidence" value="ECO:0007669"/>
    <property type="project" value="UniProtKB-KW"/>
</dbReference>
<accession>A0A4R5BKY2</accession>
<organism evidence="8 9">
    <name type="scientific">Actinomadura darangshiensis</name>
    <dbReference type="NCBI Taxonomy" id="705336"/>
    <lineage>
        <taxon>Bacteria</taxon>
        <taxon>Bacillati</taxon>
        <taxon>Actinomycetota</taxon>
        <taxon>Actinomycetes</taxon>
        <taxon>Streptosporangiales</taxon>
        <taxon>Thermomonosporaceae</taxon>
        <taxon>Actinomadura</taxon>
    </lineage>
</organism>
<evidence type="ECO:0000313" key="8">
    <source>
        <dbReference type="EMBL" id="TDD86023.1"/>
    </source>
</evidence>
<feature type="domain" description="TauD/TfdA-like" evidence="7">
    <location>
        <begin position="9"/>
        <end position="273"/>
    </location>
</feature>
<evidence type="ECO:0000256" key="2">
    <source>
        <dbReference type="ARBA" id="ARBA00005896"/>
    </source>
</evidence>
<gene>
    <name evidence="8" type="ORF">E1293_10120</name>
</gene>
<dbReference type="PANTHER" id="PTHR43779">
    <property type="entry name" value="DIOXYGENASE RV0097-RELATED"/>
    <property type="match status" value="1"/>
</dbReference>